<name>A0A182T2H4_9DIPT</name>
<dbReference type="AlphaFoldDB" id="A0A182T2H4"/>
<keyword evidence="1" id="KW-0732">Signal</keyword>
<proteinExistence type="predicted"/>
<dbReference type="Proteomes" id="UP000075901">
    <property type="component" value="Unassembled WGS sequence"/>
</dbReference>
<reference evidence="3" key="1">
    <citation type="submission" date="2013-09" db="EMBL/GenBank/DDBJ databases">
        <title>The Genome Sequence of Anopheles maculatus species B.</title>
        <authorList>
            <consortium name="The Broad Institute Genomics Platform"/>
            <person name="Neafsey D.E."/>
            <person name="Besansky N."/>
            <person name="Howell P."/>
            <person name="Walton C."/>
            <person name="Young S.K."/>
            <person name="Zeng Q."/>
            <person name="Gargeya S."/>
            <person name="Fitzgerald M."/>
            <person name="Haas B."/>
            <person name="Abouelleil A."/>
            <person name="Allen A.W."/>
            <person name="Alvarado L."/>
            <person name="Arachchi H.M."/>
            <person name="Berlin A.M."/>
            <person name="Chapman S.B."/>
            <person name="Gainer-Dewar J."/>
            <person name="Goldberg J."/>
            <person name="Griggs A."/>
            <person name="Gujja S."/>
            <person name="Hansen M."/>
            <person name="Howarth C."/>
            <person name="Imamovic A."/>
            <person name="Ireland A."/>
            <person name="Larimer J."/>
            <person name="McCowan C."/>
            <person name="Murphy C."/>
            <person name="Pearson M."/>
            <person name="Poon T.W."/>
            <person name="Priest M."/>
            <person name="Roberts A."/>
            <person name="Saif S."/>
            <person name="Shea T."/>
            <person name="Sisk P."/>
            <person name="Sykes S."/>
            <person name="Wortman J."/>
            <person name="Nusbaum C."/>
            <person name="Birren B."/>
        </authorList>
    </citation>
    <scope>NUCLEOTIDE SEQUENCE [LARGE SCALE GENOMIC DNA]</scope>
    <source>
        <strain evidence="3">maculatus3</strain>
    </source>
</reference>
<evidence type="ECO:0000256" key="1">
    <source>
        <dbReference type="SAM" id="SignalP"/>
    </source>
</evidence>
<organism evidence="2 3">
    <name type="scientific">Anopheles maculatus</name>
    <dbReference type="NCBI Taxonomy" id="74869"/>
    <lineage>
        <taxon>Eukaryota</taxon>
        <taxon>Metazoa</taxon>
        <taxon>Ecdysozoa</taxon>
        <taxon>Arthropoda</taxon>
        <taxon>Hexapoda</taxon>
        <taxon>Insecta</taxon>
        <taxon>Pterygota</taxon>
        <taxon>Neoptera</taxon>
        <taxon>Endopterygota</taxon>
        <taxon>Diptera</taxon>
        <taxon>Nematocera</taxon>
        <taxon>Culicoidea</taxon>
        <taxon>Culicidae</taxon>
        <taxon>Anophelinae</taxon>
        <taxon>Anopheles</taxon>
        <taxon>Anopheles maculatus group</taxon>
    </lineage>
</organism>
<protein>
    <submittedName>
        <fullName evidence="2">Uncharacterized protein</fullName>
    </submittedName>
</protein>
<dbReference type="VEuPathDB" id="VectorBase:AMAM018298"/>
<dbReference type="EnsemblMetazoa" id="AMAM018298-RA">
    <property type="protein sequence ID" value="AMAM018298-PA"/>
    <property type="gene ID" value="AMAM018298"/>
</dbReference>
<keyword evidence="3" id="KW-1185">Reference proteome</keyword>
<feature type="signal peptide" evidence="1">
    <location>
        <begin position="1"/>
        <end position="21"/>
    </location>
</feature>
<sequence length="208" mass="23703">MKSRYYMILSLIVCMNGGLSASEELNAPATPKTHYIPTAVSYVSFVRHIVPKRVEQSTVHPKLVTRAPFYHYVPTRTFVQTDQSSMIAVPPTKKIIQTHHNYNSQTEVPREHPVSYHSTGMRPTAYDYHPTYPTTSYAEPIYVQSRIPLSPRPVGGNRERNSPMVIGVQQPAYVKKYVQYGALHPSSVRKTLTYAPKLAYIPHNYQRV</sequence>
<accession>A0A182T2H4</accession>
<reference evidence="2" key="2">
    <citation type="submission" date="2020-05" db="UniProtKB">
        <authorList>
            <consortium name="EnsemblMetazoa"/>
        </authorList>
    </citation>
    <scope>IDENTIFICATION</scope>
    <source>
        <strain evidence="2">maculatus3</strain>
    </source>
</reference>
<evidence type="ECO:0000313" key="3">
    <source>
        <dbReference type="Proteomes" id="UP000075901"/>
    </source>
</evidence>
<feature type="chain" id="PRO_5008136368" evidence="1">
    <location>
        <begin position="22"/>
        <end position="208"/>
    </location>
</feature>
<evidence type="ECO:0000313" key="2">
    <source>
        <dbReference type="EnsemblMetazoa" id="AMAM018298-PA"/>
    </source>
</evidence>